<dbReference type="EMBL" id="VWSJ01000001">
    <property type="protein sequence ID" value="MSN95625.1"/>
    <property type="molecule type" value="Genomic_DNA"/>
</dbReference>
<dbReference type="GO" id="GO:0050567">
    <property type="term" value="F:glutaminyl-tRNA synthase (glutamine-hydrolyzing) activity"/>
    <property type="evidence" value="ECO:0007669"/>
    <property type="project" value="UniProtKB-UniRule"/>
</dbReference>
<dbReference type="AlphaFoldDB" id="A0A6L5WHY6"/>
<dbReference type="NCBIfam" id="TIGR00135">
    <property type="entry name" value="gatC"/>
    <property type="match status" value="1"/>
</dbReference>
<comment type="catalytic activity">
    <reaction evidence="1">
        <text>L-glutamyl-tRNA(Gln) + L-glutamine + ATP + H2O = L-glutaminyl-tRNA(Gln) + L-glutamate + ADP + phosphate + H(+)</text>
        <dbReference type="Rhea" id="RHEA:17521"/>
        <dbReference type="Rhea" id="RHEA-COMP:9681"/>
        <dbReference type="Rhea" id="RHEA-COMP:9684"/>
        <dbReference type="ChEBI" id="CHEBI:15377"/>
        <dbReference type="ChEBI" id="CHEBI:15378"/>
        <dbReference type="ChEBI" id="CHEBI:29985"/>
        <dbReference type="ChEBI" id="CHEBI:30616"/>
        <dbReference type="ChEBI" id="CHEBI:43474"/>
        <dbReference type="ChEBI" id="CHEBI:58359"/>
        <dbReference type="ChEBI" id="CHEBI:78520"/>
        <dbReference type="ChEBI" id="CHEBI:78521"/>
        <dbReference type="ChEBI" id="CHEBI:456216"/>
    </reaction>
</comment>
<reference evidence="2 3" key="1">
    <citation type="submission" date="2019-09" db="EMBL/GenBank/DDBJ databases">
        <authorList>
            <person name="Silva M."/>
            <person name="Pereira G."/>
            <person name="Lopes-Da-Costa L."/>
            <person name="Silva E."/>
        </authorList>
    </citation>
    <scope>NUCLEOTIDE SEQUENCE [LARGE SCALE GENOMIC DNA]</scope>
    <source>
        <strain evidence="2 3">FMV-PI01</strain>
    </source>
</reference>
<dbReference type="GO" id="GO:0016740">
    <property type="term" value="F:transferase activity"/>
    <property type="evidence" value="ECO:0007669"/>
    <property type="project" value="UniProtKB-KW"/>
</dbReference>
<dbReference type="GO" id="GO:0006412">
    <property type="term" value="P:translation"/>
    <property type="evidence" value="ECO:0007669"/>
    <property type="project" value="UniProtKB-UniRule"/>
</dbReference>
<dbReference type="InterPro" id="IPR036113">
    <property type="entry name" value="Asp/Glu-ADT_sf_sub_c"/>
</dbReference>
<dbReference type="GO" id="GO:0005524">
    <property type="term" value="F:ATP binding"/>
    <property type="evidence" value="ECO:0007669"/>
    <property type="project" value="UniProtKB-KW"/>
</dbReference>
<reference evidence="2 3" key="2">
    <citation type="submission" date="2020-03" db="EMBL/GenBank/DDBJ databases">
        <title>Campylobacter portucalensis sp. nov., a new species of Campylobacter isolated from the reproductive tract of bulls.</title>
        <authorList>
            <person name="Silva M.F."/>
            <person name="Pereira G."/>
            <person name="Carneiro C."/>
            <person name="Hemphill A."/>
            <person name="Mateus L."/>
            <person name="Lopes-Da-Costa L."/>
            <person name="Silva E."/>
        </authorList>
    </citation>
    <scope>NUCLEOTIDE SEQUENCE [LARGE SCALE GENOMIC DNA]</scope>
    <source>
        <strain evidence="2 3">FMV-PI01</strain>
    </source>
</reference>
<comment type="catalytic activity">
    <reaction evidence="1">
        <text>L-aspartyl-tRNA(Asn) + L-glutamine + ATP + H2O = L-asparaginyl-tRNA(Asn) + L-glutamate + ADP + phosphate + 2 H(+)</text>
        <dbReference type="Rhea" id="RHEA:14513"/>
        <dbReference type="Rhea" id="RHEA-COMP:9674"/>
        <dbReference type="Rhea" id="RHEA-COMP:9677"/>
        <dbReference type="ChEBI" id="CHEBI:15377"/>
        <dbReference type="ChEBI" id="CHEBI:15378"/>
        <dbReference type="ChEBI" id="CHEBI:29985"/>
        <dbReference type="ChEBI" id="CHEBI:30616"/>
        <dbReference type="ChEBI" id="CHEBI:43474"/>
        <dbReference type="ChEBI" id="CHEBI:58359"/>
        <dbReference type="ChEBI" id="CHEBI:78515"/>
        <dbReference type="ChEBI" id="CHEBI:78516"/>
        <dbReference type="ChEBI" id="CHEBI:456216"/>
    </reaction>
</comment>
<comment type="function">
    <text evidence="1">Allows the formation of correctly charged Asn-tRNA(Asn) or Gln-tRNA(Gln) through the transamidation of misacylated Asp-tRNA(Asn) or Glu-tRNA(Gln) in organisms which lack either or both of asparaginyl-tRNA or glutaminyl-tRNA synthetases. The reaction takes place in the presence of glutamine and ATP through an activated phospho-Asp-tRNA(Asn) or phospho-Glu-tRNA(Gln).</text>
</comment>
<keyword evidence="2" id="KW-0808">Transferase</keyword>
<organism evidence="2 3">
    <name type="scientific">Campylobacter portucalensis</name>
    <dbReference type="NCBI Taxonomy" id="2608384"/>
    <lineage>
        <taxon>Bacteria</taxon>
        <taxon>Pseudomonadati</taxon>
        <taxon>Campylobacterota</taxon>
        <taxon>Epsilonproteobacteria</taxon>
        <taxon>Campylobacterales</taxon>
        <taxon>Campylobacteraceae</taxon>
        <taxon>Campylobacter</taxon>
    </lineage>
</organism>
<comment type="similarity">
    <text evidence="1">Belongs to the GatC family.</text>
</comment>
<keyword evidence="1" id="KW-0547">Nucleotide-binding</keyword>
<gene>
    <name evidence="1 2" type="primary">gatC</name>
    <name evidence="2" type="ORF">F1B92_00160</name>
</gene>
<evidence type="ECO:0000313" key="2">
    <source>
        <dbReference type="EMBL" id="MSN95625.1"/>
    </source>
</evidence>
<dbReference type="Proteomes" id="UP000476338">
    <property type="component" value="Unassembled WGS sequence"/>
</dbReference>
<dbReference type="InterPro" id="IPR003837">
    <property type="entry name" value="GatC"/>
</dbReference>
<comment type="subunit">
    <text evidence="1">Heterotrimer of A, B and C subunits.</text>
</comment>
<keyword evidence="1" id="KW-0436">Ligase</keyword>
<dbReference type="RefSeq" id="WP_154569899.1">
    <property type="nucleotide sequence ID" value="NZ_VWSJ01000001.1"/>
</dbReference>
<name>A0A6L5WHY6_9BACT</name>
<dbReference type="GO" id="GO:0006450">
    <property type="term" value="P:regulation of translational fidelity"/>
    <property type="evidence" value="ECO:0007669"/>
    <property type="project" value="InterPro"/>
</dbReference>
<protein>
    <recommendedName>
        <fullName evidence="1">Aspartyl/glutamyl-tRNA(Asn/Gln) amidotransferase subunit C</fullName>
        <shortName evidence="1">Asp/Glu-ADT subunit C</shortName>
        <ecNumber evidence="1">6.3.5.-</ecNumber>
    </recommendedName>
</protein>
<dbReference type="SUPFAM" id="SSF141000">
    <property type="entry name" value="Glu-tRNAGln amidotransferase C subunit"/>
    <property type="match status" value="1"/>
</dbReference>
<comment type="caution">
    <text evidence="2">The sequence shown here is derived from an EMBL/GenBank/DDBJ whole genome shotgun (WGS) entry which is preliminary data.</text>
</comment>
<dbReference type="EC" id="6.3.5.-" evidence="1"/>
<dbReference type="HAMAP" id="MF_00122">
    <property type="entry name" value="GatC"/>
    <property type="match status" value="1"/>
</dbReference>
<dbReference type="Pfam" id="PF02686">
    <property type="entry name" value="GatC"/>
    <property type="match status" value="1"/>
</dbReference>
<evidence type="ECO:0000313" key="3">
    <source>
        <dbReference type="Proteomes" id="UP000476338"/>
    </source>
</evidence>
<keyword evidence="1" id="KW-0067">ATP-binding</keyword>
<proteinExistence type="inferred from homology"/>
<dbReference type="Gene3D" id="1.10.20.60">
    <property type="entry name" value="Glu-tRNAGln amidotransferase C subunit, N-terminal domain"/>
    <property type="match status" value="1"/>
</dbReference>
<keyword evidence="3" id="KW-1185">Reference proteome</keyword>
<evidence type="ECO:0000256" key="1">
    <source>
        <dbReference type="HAMAP-Rule" id="MF_00122"/>
    </source>
</evidence>
<keyword evidence="1" id="KW-0648">Protein biosynthesis</keyword>
<accession>A0A6L5WHY6</accession>
<sequence length="96" mass="11039">MQISDEILKKLEKLSAFKIPDEKREEIKSQLGEIVNFVEILNELNLDKNSATTNVFDKKTPLREDIPSQNREVIDIILKNAPKSENGFFVVPKIIE</sequence>